<name>A0A916UU75_9HYPH</name>
<evidence type="ECO:0000259" key="2">
    <source>
        <dbReference type="Pfam" id="PF13387"/>
    </source>
</evidence>
<evidence type="ECO:0000313" key="3">
    <source>
        <dbReference type="EMBL" id="GGC88458.1"/>
    </source>
</evidence>
<keyword evidence="1" id="KW-0812">Transmembrane</keyword>
<dbReference type="InterPro" id="IPR025178">
    <property type="entry name" value="Lnb_N"/>
</dbReference>
<keyword evidence="4" id="KW-1185">Reference proteome</keyword>
<accession>A0A916UU75</accession>
<keyword evidence="1" id="KW-1133">Transmembrane helix</keyword>
<protein>
    <submittedName>
        <fullName evidence="3">Membrane protein</fullName>
    </submittedName>
</protein>
<feature type="transmembrane region" description="Helical" evidence="1">
    <location>
        <begin position="12"/>
        <end position="34"/>
    </location>
</feature>
<feature type="transmembrane region" description="Helical" evidence="1">
    <location>
        <begin position="46"/>
        <end position="64"/>
    </location>
</feature>
<evidence type="ECO:0000313" key="4">
    <source>
        <dbReference type="Proteomes" id="UP000637002"/>
    </source>
</evidence>
<gene>
    <name evidence="3" type="ORF">GCM10010994_53010</name>
</gene>
<organism evidence="3 4">
    <name type="scientific">Chelatococcus reniformis</name>
    <dbReference type="NCBI Taxonomy" id="1494448"/>
    <lineage>
        <taxon>Bacteria</taxon>
        <taxon>Pseudomonadati</taxon>
        <taxon>Pseudomonadota</taxon>
        <taxon>Alphaproteobacteria</taxon>
        <taxon>Hyphomicrobiales</taxon>
        <taxon>Chelatococcaceae</taxon>
        <taxon>Chelatococcus</taxon>
    </lineage>
</organism>
<feature type="transmembrane region" description="Helical" evidence="1">
    <location>
        <begin position="71"/>
        <end position="88"/>
    </location>
</feature>
<feature type="domain" description="Lnb N-terminal periplasmic" evidence="2">
    <location>
        <begin position="130"/>
        <end position="286"/>
    </location>
</feature>
<comment type="caution">
    <text evidence="3">The sequence shown here is derived from an EMBL/GenBank/DDBJ whole genome shotgun (WGS) entry which is preliminary data.</text>
</comment>
<proteinExistence type="predicted"/>
<dbReference type="Pfam" id="PF13387">
    <property type="entry name" value="Lnb_N"/>
    <property type="match status" value="1"/>
</dbReference>
<feature type="transmembrane region" description="Helical" evidence="1">
    <location>
        <begin position="157"/>
        <end position="175"/>
    </location>
</feature>
<reference evidence="3" key="1">
    <citation type="journal article" date="2014" name="Int. J. Syst. Evol. Microbiol.">
        <title>Complete genome sequence of Corynebacterium casei LMG S-19264T (=DSM 44701T), isolated from a smear-ripened cheese.</title>
        <authorList>
            <consortium name="US DOE Joint Genome Institute (JGI-PGF)"/>
            <person name="Walter F."/>
            <person name="Albersmeier A."/>
            <person name="Kalinowski J."/>
            <person name="Ruckert C."/>
        </authorList>
    </citation>
    <scope>NUCLEOTIDE SEQUENCE</scope>
    <source>
        <strain evidence="3">CGMCC 1.12919</strain>
    </source>
</reference>
<keyword evidence="1" id="KW-0472">Membrane</keyword>
<evidence type="ECO:0000256" key="1">
    <source>
        <dbReference type="SAM" id="Phobius"/>
    </source>
</evidence>
<sequence length="350" mass="38861">MRGMTRRGARGAAIGILALAILGFGVWGTLAVWFRSPLGPALQAPAAVAWALLSLAALAVLLLSSRRWTAVAIYALAIAALLGWWSTIHPSNHRDWAVDVSRPATGEITGNRLVVRNVRNFDWRTEADMTPRWEERSYDLDKLVSVDLYADYWAGEAIAHTIVSFGFADGTYLAWSIELRRRQKQAFSALAGFFKESELIYIAADERDAIRLRTNIRHEDLRLYRLKVPAATARGFLEAYVAEANALAAKPVWYNTLTSNCTTLVFRMAKLVEPGIPFDWRVLLSGYFPAYAYDRGALDTSLPFAELARRSRISQRAIEADDAPQPLFSELLRVDIPGIAPCERCVAGGS</sequence>
<reference evidence="3" key="2">
    <citation type="submission" date="2020-09" db="EMBL/GenBank/DDBJ databases">
        <authorList>
            <person name="Sun Q."/>
            <person name="Zhou Y."/>
        </authorList>
    </citation>
    <scope>NUCLEOTIDE SEQUENCE</scope>
    <source>
        <strain evidence="3">CGMCC 1.12919</strain>
    </source>
</reference>
<dbReference type="EMBL" id="BMGG01000010">
    <property type="protein sequence ID" value="GGC88458.1"/>
    <property type="molecule type" value="Genomic_DNA"/>
</dbReference>
<dbReference type="AlphaFoldDB" id="A0A916UU75"/>
<dbReference type="Proteomes" id="UP000637002">
    <property type="component" value="Unassembled WGS sequence"/>
</dbReference>